<dbReference type="AlphaFoldDB" id="A0A6B9FBE7"/>
<name>A0A6B9FBE7_9EURY</name>
<evidence type="ECO:0000313" key="4">
    <source>
        <dbReference type="Proteomes" id="UP000428325"/>
    </source>
</evidence>
<dbReference type="GeneID" id="99243971"/>
<evidence type="ECO:0000256" key="2">
    <source>
        <dbReference type="SAM" id="MobiDB-lite"/>
    </source>
</evidence>
<keyword evidence="4" id="KW-1185">Reference proteome</keyword>
<reference evidence="3 4" key="1">
    <citation type="submission" date="2018-12" db="EMBL/GenBank/DDBJ databases">
        <title>Complete genome sequence of Haloplanus rallus MBLA0036.</title>
        <authorList>
            <person name="Nam Y.-d."/>
            <person name="Kang J."/>
            <person name="Chung W.-H."/>
            <person name="Park Y.S."/>
        </authorList>
    </citation>
    <scope>NUCLEOTIDE SEQUENCE [LARGE SCALE GENOMIC DNA]</scope>
    <source>
        <strain evidence="3 4">MBLA0036</strain>
    </source>
</reference>
<dbReference type="Gene3D" id="1.10.287.510">
    <property type="entry name" value="Helix hairpin bin"/>
    <property type="match status" value="1"/>
</dbReference>
<dbReference type="RefSeq" id="WP_157690649.1">
    <property type="nucleotide sequence ID" value="NZ_CP034345.1"/>
</dbReference>
<proteinExistence type="predicted"/>
<accession>A0A6B9FBE7</accession>
<protein>
    <submittedName>
        <fullName evidence="3">Uncharacterized protein</fullName>
    </submittedName>
</protein>
<dbReference type="KEGG" id="hra:EI982_16075"/>
<keyword evidence="1" id="KW-0175">Coiled coil</keyword>
<evidence type="ECO:0000256" key="1">
    <source>
        <dbReference type="SAM" id="Coils"/>
    </source>
</evidence>
<feature type="coiled-coil region" evidence="1">
    <location>
        <begin position="20"/>
        <end position="134"/>
    </location>
</feature>
<organism evidence="3 4">
    <name type="scientific">Haloplanus rallus</name>
    <dbReference type="NCBI Taxonomy" id="1816183"/>
    <lineage>
        <taxon>Archaea</taxon>
        <taxon>Methanobacteriati</taxon>
        <taxon>Methanobacteriota</taxon>
        <taxon>Stenosarchaea group</taxon>
        <taxon>Halobacteria</taxon>
        <taxon>Halobacteriales</taxon>
        <taxon>Haloferacaceae</taxon>
        <taxon>Haloplanus</taxon>
    </lineage>
</organism>
<gene>
    <name evidence="3" type="ORF">EI982_16075</name>
</gene>
<dbReference type="Proteomes" id="UP000428325">
    <property type="component" value="Chromosome"/>
</dbReference>
<feature type="region of interest" description="Disordered" evidence="2">
    <location>
        <begin position="305"/>
        <end position="329"/>
    </location>
</feature>
<evidence type="ECO:0000313" key="3">
    <source>
        <dbReference type="EMBL" id="QGX96187.1"/>
    </source>
</evidence>
<dbReference type="EMBL" id="CP034345">
    <property type="protein sequence ID" value="QGX96187.1"/>
    <property type="molecule type" value="Genomic_DNA"/>
</dbReference>
<sequence length="329" mass="36982">MAERDRVRITNPGDVGDAAARGIKSQISKLNSSIEQTNREIQNLEKRIGELEQSFARIEQTKAAARAEAMEDLVDDLKEQVDEKRAEFQRRRRDVLEDYRDSIRRLKDRFVGTISGNREQFDQVESELADIEERRGETAAAAGRLSDGAAREYDRRLDAVIESRNGFLSAINDFLDDRETTAETIDSLQTPLPGVSGVTTVEVPFWVVGIERDGREEVRVLPVLARGSGDASATRAQPYVNYLREHPTHSYGDMADAVSEYVRRDEVRDRLAKQDGEFADPDVLRRRDETLDRFVDALAEYQLDGDDRSGEASGRATDAAEQTEVAADD</sequence>